<keyword evidence="3" id="KW-1185">Reference proteome</keyword>
<gene>
    <name evidence="2" type="ORF">JK359_00965</name>
</gene>
<reference evidence="2" key="1">
    <citation type="submission" date="2021-01" db="EMBL/GenBank/DDBJ databases">
        <title>WGS of actinomycetes isolated from Thailand.</title>
        <authorList>
            <person name="Thawai C."/>
        </authorList>
    </citation>
    <scope>NUCLEOTIDE SEQUENCE</scope>
    <source>
        <strain evidence="2">RCU-197</strain>
    </source>
</reference>
<accession>A0A937ECW6</accession>
<organism evidence="2 3">
    <name type="scientific">Streptomyces actinomycinicus</name>
    <dbReference type="NCBI Taxonomy" id="1695166"/>
    <lineage>
        <taxon>Bacteria</taxon>
        <taxon>Bacillati</taxon>
        <taxon>Actinomycetota</taxon>
        <taxon>Actinomycetes</taxon>
        <taxon>Kitasatosporales</taxon>
        <taxon>Streptomycetaceae</taxon>
        <taxon>Streptomyces</taxon>
    </lineage>
</organism>
<keyword evidence="1" id="KW-0812">Transmembrane</keyword>
<name>A0A937ECW6_9ACTN</name>
<sequence>MRDGDSAGPVQELQARIEAVTAGTAYRMRRTGQGFDLTVNVSGPRPQVHTYRVALRPHEKTFTMTDVVHAYDVGPGGRRVGKRVSTGRSVYVTTSRSTDGTQRYRFSSADGHRLIRAAAEDLGWRELRPTAVKIAVAAGIFGGVIALSTLVGLAIAFWP</sequence>
<comment type="caution">
    <text evidence="2">The sequence shown here is derived from an EMBL/GenBank/DDBJ whole genome shotgun (WGS) entry which is preliminary data.</text>
</comment>
<dbReference type="EMBL" id="JAERRK010000001">
    <property type="protein sequence ID" value="MBL1080557.1"/>
    <property type="molecule type" value="Genomic_DNA"/>
</dbReference>
<keyword evidence="1" id="KW-0472">Membrane</keyword>
<evidence type="ECO:0000256" key="1">
    <source>
        <dbReference type="SAM" id="Phobius"/>
    </source>
</evidence>
<feature type="transmembrane region" description="Helical" evidence="1">
    <location>
        <begin position="134"/>
        <end position="158"/>
    </location>
</feature>
<dbReference type="RefSeq" id="WP_201830587.1">
    <property type="nucleotide sequence ID" value="NZ_JAERRK010000001.1"/>
</dbReference>
<protein>
    <submittedName>
        <fullName evidence="2">Uncharacterized protein</fullName>
    </submittedName>
</protein>
<evidence type="ECO:0000313" key="2">
    <source>
        <dbReference type="EMBL" id="MBL1080557.1"/>
    </source>
</evidence>
<evidence type="ECO:0000313" key="3">
    <source>
        <dbReference type="Proteomes" id="UP000661858"/>
    </source>
</evidence>
<keyword evidence="1" id="KW-1133">Transmembrane helix</keyword>
<dbReference type="AlphaFoldDB" id="A0A937ECW6"/>
<proteinExistence type="predicted"/>
<dbReference type="Proteomes" id="UP000661858">
    <property type="component" value="Unassembled WGS sequence"/>
</dbReference>